<feature type="transmembrane region" description="Helical" evidence="1">
    <location>
        <begin position="218"/>
        <end position="239"/>
    </location>
</feature>
<organism evidence="2 3">
    <name type="scientific">Lactobacillus xujianguonis</name>
    <dbReference type="NCBI Taxonomy" id="2495899"/>
    <lineage>
        <taxon>Bacteria</taxon>
        <taxon>Bacillati</taxon>
        <taxon>Bacillota</taxon>
        <taxon>Bacilli</taxon>
        <taxon>Lactobacillales</taxon>
        <taxon>Lactobacillaceae</taxon>
        <taxon>Lactobacillus</taxon>
    </lineage>
</organism>
<comment type="caution">
    <text evidence="2">The sequence shown here is derived from an EMBL/GenBank/DDBJ whole genome shotgun (WGS) entry which is preliminary data.</text>
</comment>
<keyword evidence="1" id="KW-0472">Membrane</keyword>
<feature type="transmembrane region" description="Helical" evidence="1">
    <location>
        <begin position="342"/>
        <end position="360"/>
    </location>
</feature>
<feature type="transmembrane region" description="Helical" evidence="1">
    <location>
        <begin position="192"/>
        <end position="212"/>
    </location>
</feature>
<evidence type="ECO:0000313" key="2">
    <source>
        <dbReference type="EMBL" id="RVU71168.1"/>
    </source>
</evidence>
<feature type="transmembrane region" description="Helical" evidence="1">
    <location>
        <begin position="38"/>
        <end position="60"/>
    </location>
</feature>
<feature type="transmembrane region" description="Helical" evidence="1">
    <location>
        <begin position="260"/>
        <end position="280"/>
    </location>
</feature>
<dbReference type="InterPro" id="IPR010640">
    <property type="entry name" value="Low_temperature_requirement_A"/>
</dbReference>
<reference evidence="2 3" key="1">
    <citation type="submission" date="2018-12" db="EMBL/GenBank/DDBJ databases">
        <authorList>
            <person name="Meng J."/>
        </authorList>
    </citation>
    <scope>NUCLEOTIDE SEQUENCE [LARGE SCALE GENOMIC DNA]</scope>
    <source>
        <strain evidence="2 3">HT111-2</strain>
    </source>
</reference>
<keyword evidence="1" id="KW-0812">Transmembrane</keyword>
<dbReference type="EMBL" id="RXIA01000007">
    <property type="protein sequence ID" value="RVU71168.1"/>
    <property type="molecule type" value="Genomic_DNA"/>
</dbReference>
<evidence type="ECO:0000256" key="1">
    <source>
        <dbReference type="SAM" id="Phobius"/>
    </source>
</evidence>
<dbReference type="AlphaFoldDB" id="A0A437SW62"/>
<dbReference type="Proteomes" id="UP000288291">
    <property type="component" value="Unassembled WGS sequence"/>
</dbReference>
<name>A0A437SW62_9LACO</name>
<keyword evidence="3" id="KW-1185">Reference proteome</keyword>
<protein>
    <submittedName>
        <fullName evidence="2">Low temperature requirement protein A</fullName>
    </submittedName>
</protein>
<accession>A0A437SW62</accession>
<sequence>MKVPLTKRVSMIELFYDLVFAYMISQATSLIHHLHHGLVSPMSFVIFTIVVIVFINSWMIQSVFTNRYGQSSWTDTTFYFVNMVILLYMTNSFDNTSLANLTSFFLAASLLSISLLLQYLIIFFKAKNQIDKNIAKAFCEILLIRAIFLLIGGLFNQSWAQIIAIIGIIISWILPAFTGRYTREHPIIFSHLLERLTLLIIITFGETIIGISEYFKPGTFSVMSILIFITVAALFFAYITEFDHLIEEKRTNETGNTLIYLHYLILFGLSLITVSLKFISEEEANITFAVSCLYGGMLLFYCGLVIAKRYNQLRYQNVKISGLVMMLLALILGYAISLCFPSFEVIVVVAAIVSLLNAAMRIRLLYL</sequence>
<feature type="transmembrane region" description="Helical" evidence="1">
    <location>
        <begin position="134"/>
        <end position="155"/>
    </location>
</feature>
<gene>
    <name evidence="2" type="ORF">EJK17_03980</name>
</gene>
<proteinExistence type="predicted"/>
<feature type="transmembrane region" description="Helical" evidence="1">
    <location>
        <begin position="101"/>
        <end position="122"/>
    </location>
</feature>
<dbReference type="Pfam" id="PF06772">
    <property type="entry name" value="LtrA"/>
    <property type="match status" value="1"/>
</dbReference>
<feature type="transmembrane region" description="Helical" evidence="1">
    <location>
        <begin position="286"/>
        <end position="306"/>
    </location>
</feature>
<keyword evidence="1" id="KW-1133">Transmembrane helix</keyword>
<feature type="transmembrane region" description="Helical" evidence="1">
    <location>
        <begin position="318"/>
        <end position="336"/>
    </location>
</feature>
<feature type="transmembrane region" description="Helical" evidence="1">
    <location>
        <begin position="12"/>
        <end position="32"/>
    </location>
</feature>
<feature type="transmembrane region" description="Helical" evidence="1">
    <location>
        <begin position="72"/>
        <end position="89"/>
    </location>
</feature>
<feature type="transmembrane region" description="Helical" evidence="1">
    <location>
        <begin position="161"/>
        <end position="180"/>
    </location>
</feature>
<dbReference type="PANTHER" id="PTHR36840">
    <property type="entry name" value="BLL5714 PROTEIN"/>
    <property type="match status" value="1"/>
</dbReference>
<dbReference type="PANTHER" id="PTHR36840:SF1">
    <property type="entry name" value="BLL5714 PROTEIN"/>
    <property type="match status" value="1"/>
</dbReference>
<evidence type="ECO:0000313" key="3">
    <source>
        <dbReference type="Proteomes" id="UP000288291"/>
    </source>
</evidence>
<dbReference type="RefSeq" id="WP_103661308.1">
    <property type="nucleotide sequence ID" value="NZ_ML136876.1"/>
</dbReference>